<keyword evidence="6" id="KW-1185">Reference proteome</keyword>
<organism evidence="5 6">
    <name type="scientific">Gymnopilus dilepis</name>
    <dbReference type="NCBI Taxonomy" id="231916"/>
    <lineage>
        <taxon>Eukaryota</taxon>
        <taxon>Fungi</taxon>
        <taxon>Dikarya</taxon>
        <taxon>Basidiomycota</taxon>
        <taxon>Agaricomycotina</taxon>
        <taxon>Agaricomycetes</taxon>
        <taxon>Agaricomycetidae</taxon>
        <taxon>Agaricales</taxon>
        <taxon>Agaricineae</taxon>
        <taxon>Hymenogastraceae</taxon>
        <taxon>Gymnopilus</taxon>
    </lineage>
</organism>
<dbReference type="InterPro" id="IPR000073">
    <property type="entry name" value="AB_hydrolase_1"/>
</dbReference>
<evidence type="ECO:0000259" key="3">
    <source>
        <dbReference type="Pfam" id="PF00561"/>
    </source>
</evidence>
<evidence type="ECO:0000313" key="6">
    <source>
        <dbReference type="Proteomes" id="UP000284706"/>
    </source>
</evidence>
<keyword evidence="2" id="KW-0378">Hydrolase</keyword>
<name>A0A409YP15_9AGAR</name>
<accession>A0A409YP15</accession>
<reference evidence="5 6" key="1">
    <citation type="journal article" date="2018" name="Evol. Lett.">
        <title>Horizontal gene cluster transfer increased hallucinogenic mushroom diversity.</title>
        <authorList>
            <person name="Reynolds H.T."/>
            <person name="Vijayakumar V."/>
            <person name="Gluck-Thaler E."/>
            <person name="Korotkin H.B."/>
            <person name="Matheny P.B."/>
            <person name="Slot J.C."/>
        </authorList>
    </citation>
    <scope>NUCLEOTIDE SEQUENCE [LARGE SCALE GENOMIC DNA]</scope>
    <source>
        <strain evidence="5 6">SRW20</strain>
    </source>
</reference>
<dbReference type="EMBL" id="NHYE01000569">
    <property type="protein sequence ID" value="PPR04800.1"/>
    <property type="molecule type" value="Genomic_DNA"/>
</dbReference>
<dbReference type="InterPro" id="IPR029058">
    <property type="entry name" value="AB_hydrolase_fold"/>
</dbReference>
<dbReference type="InParanoid" id="A0A409YP15"/>
<dbReference type="PANTHER" id="PTHR43248:SF25">
    <property type="entry name" value="AB HYDROLASE-1 DOMAIN-CONTAINING PROTEIN-RELATED"/>
    <property type="match status" value="1"/>
</dbReference>
<gene>
    <name evidence="5" type="ORF">CVT26_012973</name>
</gene>
<dbReference type="AlphaFoldDB" id="A0A409YP15"/>
<evidence type="ECO:0000256" key="2">
    <source>
        <dbReference type="ARBA" id="ARBA00022801"/>
    </source>
</evidence>
<sequence>MSRLRRGLLLLLGSVGFIGGVAFLSNWSSNYNPRPVVTSSAVSSEFSWEKLVPSKRLVWQDCYPDRQCARLIVPLNYSDPEGPEAVIALIRKPSFFKEGSSLYRGPILFNPGGPGGSGVDTILSRGDSLSTILGPQYDIVGFDPRGIARSTPRASFFKTDVERALYGSIQAGLVTNSTLPRAWAKAQVLGQLAAETDNGYLRHINTENTARDMLSIVEAHGRDKLQYWGFSYGTVLGASFAALFPDKIERMVIDGVADSENYYATLWSNNLLDTDKTFESFLTGCAVAGPEGCKFWAPTPKDIERNITALYDAIRSKPIPMKTEKSYGLLDYEMLRSVIFRALYSPYATFAGLAEDLAALAAGDGTGIFDKVSQPPYQCDCDSSRHQFDQVGDATFAVACNDGDDVPRDLESAKEHFEMLTKASSWADKWAGIRLGCAGWPRFPKDHFQGPFEANTSHPILLIGNTADPVTPLWAAKKMSKGFKNSVVLIQDSAGHCSLSAPSTCTQLHIRAYFATGRLPKPGTVCQPIGTPFSIHDYDFGALGSGLAEEQVSQKALLAGMTEDEKEVLAAVVDLSRNPFVHPPGLVV</sequence>
<evidence type="ECO:0000313" key="5">
    <source>
        <dbReference type="EMBL" id="PPR04800.1"/>
    </source>
</evidence>
<comment type="similarity">
    <text evidence="1">Belongs to the peptidase S33 family.</text>
</comment>
<protein>
    <recommendedName>
        <fullName evidence="7">AB hydrolase-1 domain-containing protein</fullName>
    </recommendedName>
</protein>
<dbReference type="InterPro" id="IPR051601">
    <property type="entry name" value="Serine_prot/Carboxylest_S33"/>
</dbReference>
<dbReference type="Proteomes" id="UP000284706">
    <property type="component" value="Unassembled WGS sequence"/>
</dbReference>
<dbReference type="OrthoDB" id="425534at2759"/>
<evidence type="ECO:0008006" key="7">
    <source>
        <dbReference type="Google" id="ProtNLM"/>
    </source>
</evidence>
<dbReference type="Gene3D" id="3.40.50.1820">
    <property type="entry name" value="alpha/beta hydrolase"/>
    <property type="match status" value="1"/>
</dbReference>
<proteinExistence type="inferred from homology"/>
<dbReference type="Pfam" id="PF00561">
    <property type="entry name" value="Abhydrolase_1"/>
    <property type="match status" value="1"/>
</dbReference>
<evidence type="ECO:0000259" key="4">
    <source>
        <dbReference type="Pfam" id="PF08386"/>
    </source>
</evidence>
<dbReference type="STRING" id="231916.A0A409YP15"/>
<comment type="caution">
    <text evidence="5">The sequence shown here is derived from an EMBL/GenBank/DDBJ whole genome shotgun (WGS) entry which is preliminary data.</text>
</comment>
<evidence type="ECO:0000256" key="1">
    <source>
        <dbReference type="ARBA" id="ARBA00010088"/>
    </source>
</evidence>
<feature type="domain" description="Peptidase S33 tripeptidyl aminopeptidase-like C-terminal" evidence="4">
    <location>
        <begin position="426"/>
        <end position="526"/>
    </location>
</feature>
<dbReference type="InterPro" id="IPR013595">
    <property type="entry name" value="Pept_S33_TAP-like_C"/>
</dbReference>
<dbReference type="GO" id="GO:0016787">
    <property type="term" value="F:hydrolase activity"/>
    <property type="evidence" value="ECO:0007669"/>
    <property type="project" value="UniProtKB-KW"/>
</dbReference>
<dbReference type="Pfam" id="PF08386">
    <property type="entry name" value="Abhydrolase_4"/>
    <property type="match status" value="1"/>
</dbReference>
<dbReference type="SUPFAM" id="SSF53474">
    <property type="entry name" value="alpha/beta-Hydrolases"/>
    <property type="match status" value="1"/>
</dbReference>
<feature type="domain" description="AB hydrolase-1" evidence="3">
    <location>
        <begin position="106"/>
        <end position="282"/>
    </location>
</feature>
<dbReference type="PANTHER" id="PTHR43248">
    <property type="entry name" value="2-SUCCINYL-6-HYDROXY-2,4-CYCLOHEXADIENE-1-CARBOXYLATE SYNTHASE"/>
    <property type="match status" value="1"/>
</dbReference>